<reference evidence="2 3" key="1">
    <citation type="submission" date="2020-05" db="EMBL/GenBank/DDBJ databases">
        <title>Identification and distribution of gene clusters putatively required for synthesis of sphingolipid metabolism inhibitors in phylogenetically diverse species of the filamentous fungus Fusarium.</title>
        <authorList>
            <person name="Kim H.-S."/>
            <person name="Busman M."/>
            <person name="Brown D.W."/>
            <person name="Divon H."/>
            <person name="Uhlig S."/>
            <person name="Proctor R.H."/>
        </authorList>
    </citation>
    <scope>NUCLEOTIDE SEQUENCE [LARGE SCALE GENOMIC DNA]</scope>
    <source>
        <strain evidence="2 3">NRRL 66243</strain>
    </source>
</reference>
<comment type="caution">
    <text evidence="2">The sequence shown here is derived from an EMBL/GenBank/DDBJ whole genome shotgun (WGS) entry which is preliminary data.</text>
</comment>
<sequence>MSPHYFDTVTSERYYTKNAKDAKPLSDLPVGSGSSWGTQHLKACHVIVSSNVDICFPLLDDYDLTIRETFKAGEENAHIAAFIKGLASNHQTMRQHALVREVDATLARFWVALRDMKGLKANKEEPQNNQRTSGRVRLQTTHPGYVDSECIASSSQDHESSQESSSTNAKDSFTSVQRPAAYLPVEAYTVELAFSAITHILLYTQDPSLDMSVEIRQPERHYLQVKDKRITAIDDGGLTVISRAGARTKNSVVLIEAKRRLDVCEKTNLPFVSDERLGQMTCEAVAARSSRQGGTSLDDIFVISTAQHYMCLFHFIVTASHLDDLKNGIVPRTAINVTATRWLDLERRNDRKCIVKNVLQLAEYMRQMEG</sequence>
<keyword evidence="3" id="KW-1185">Reference proteome</keyword>
<name>A0A8H5RYT8_9HYPO</name>
<proteinExistence type="predicted"/>
<gene>
    <name evidence="2" type="ORF">FTJAE_3698</name>
</gene>
<dbReference type="AlphaFoldDB" id="A0A8H5RYT8"/>
<dbReference type="EMBL" id="JAAQRI010000070">
    <property type="protein sequence ID" value="KAF5642223.1"/>
    <property type="molecule type" value="Genomic_DNA"/>
</dbReference>
<evidence type="ECO:0000313" key="2">
    <source>
        <dbReference type="EMBL" id="KAF5642223.1"/>
    </source>
</evidence>
<dbReference type="Proteomes" id="UP000530670">
    <property type="component" value="Unassembled WGS sequence"/>
</dbReference>
<protein>
    <submittedName>
        <fullName evidence="2">Uncharacterized protein</fullName>
    </submittedName>
</protein>
<dbReference type="OrthoDB" id="4646997at2759"/>
<dbReference type="RefSeq" id="XP_037209112.1">
    <property type="nucleotide sequence ID" value="XM_037350023.1"/>
</dbReference>
<evidence type="ECO:0000256" key="1">
    <source>
        <dbReference type="SAM" id="MobiDB-lite"/>
    </source>
</evidence>
<feature type="region of interest" description="Disordered" evidence="1">
    <location>
        <begin position="151"/>
        <end position="173"/>
    </location>
</feature>
<evidence type="ECO:0000313" key="3">
    <source>
        <dbReference type="Proteomes" id="UP000530670"/>
    </source>
</evidence>
<accession>A0A8H5RYT8</accession>
<dbReference type="GeneID" id="59302293"/>
<organism evidence="2 3">
    <name type="scientific">Fusarium tjaetaba</name>
    <dbReference type="NCBI Taxonomy" id="1567544"/>
    <lineage>
        <taxon>Eukaryota</taxon>
        <taxon>Fungi</taxon>
        <taxon>Dikarya</taxon>
        <taxon>Ascomycota</taxon>
        <taxon>Pezizomycotina</taxon>
        <taxon>Sordariomycetes</taxon>
        <taxon>Hypocreomycetidae</taxon>
        <taxon>Hypocreales</taxon>
        <taxon>Nectriaceae</taxon>
        <taxon>Fusarium</taxon>
        <taxon>Fusarium fujikuroi species complex</taxon>
    </lineage>
</organism>